<keyword evidence="4" id="KW-0238">DNA-binding</keyword>
<dbReference type="PROSITE" id="PS01124">
    <property type="entry name" value="HTH_ARAC_FAMILY_2"/>
    <property type="match status" value="1"/>
</dbReference>
<evidence type="ECO:0000256" key="2">
    <source>
        <dbReference type="ARBA" id="ARBA00023163"/>
    </source>
</evidence>
<dbReference type="SMART" id="SM00342">
    <property type="entry name" value="HTH_ARAC"/>
    <property type="match status" value="1"/>
</dbReference>
<protein>
    <submittedName>
        <fullName evidence="4">AraC-type DNA-binding protein</fullName>
    </submittedName>
</protein>
<dbReference type="GO" id="GO:0003700">
    <property type="term" value="F:DNA-binding transcription factor activity"/>
    <property type="evidence" value="ECO:0007669"/>
    <property type="project" value="InterPro"/>
</dbReference>
<dbReference type="STRING" id="146817.SAMN04488502_1011089"/>
<dbReference type="InterPro" id="IPR053142">
    <property type="entry name" value="PchR_regulatory_protein"/>
</dbReference>
<dbReference type="Gene3D" id="1.10.10.60">
    <property type="entry name" value="Homeodomain-like"/>
    <property type="match status" value="1"/>
</dbReference>
<gene>
    <name evidence="4" type="ORF">SAMN04488502_1011089</name>
</gene>
<evidence type="ECO:0000313" key="4">
    <source>
        <dbReference type="EMBL" id="SDL88543.1"/>
    </source>
</evidence>
<dbReference type="InterPro" id="IPR009057">
    <property type="entry name" value="Homeodomain-like_sf"/>
</dbReference>
<keyword evidence="5" id="KW-1185">Reference proteome</keyword>
<organism evidence="4 5">
    <name type="scientific">Dendrosporobacter quercicolus</name>
    <dbReference type="NCBI Taxonomy" id="146817"/>
    <lineage>
        <taxon>Bacteria</taxon>
        <taxon>Bacillati</taxon>
        <taxon>Bacillota</taxon>
        <taxon>Negativicutes</taxon>
        <taxon>Selenomonadales</taxon>
        <taxon>Sporomusaceae</taxon>
        <taxon>Dendrosporobacter</taxon>
    </lineage>
</organism>
<keyword evidence="2" id="KW-0804">Transcription</keyword>
<keyword evidence="1" id="KW-0805">Transcription regulation</keyword>
<dbReference type="Proteomes" id="UP000214880">
    <property type="component" value="Unassembled WGS sequence"/>
</dbReference>
<name>A0A1G9NQG9_9FIRM</name>
<sequence>MIQINTIEDYLQLFEGPGWEKTRSGNGYSCRAGPDIGKGGVKIYGDTKRFYYIKTDFCYAADHVCLFSVEEPYIEISNNWEDAVTLDGTGVKNLIAGRGLNCHINLGNLKVSHFFPAGTRFWKEALVVREQFLQEQMPTFIEEKLFDMAGAIRSGGIADPRIAVLFKQLGAFPLNAGYGQAYLAGKVYEAMALLQDKANQVQWAKSTLSPAEVDRLKKAISFIKKHYNKPLVIADLTQQFELNRNKLQMGFHVLTGYTVHECLLNIRVQEAMTLLATSDGTIPEIANSVGFNSAKSLYDAFFKFLGIPPNYLRKAMRK</sequence>
<dbReference type="EMBL" id="FNHB01000001">
    <property type="protein sequence ID" value="SDL88543.1"/>
    <property type="molecule type" value="Genomic_DNA"/>
</dbReference>
<dbReference type="Pfam" id="PF12833">
    <property type="entry name" value="HTH_18"/>
    <property type="match status" value="1"/>
</dbReference>
<dbReference type="AlphaFoldDB" id="A0A1G9NQG9"/>
<dbReference type="PANTHER" id="PTHR47893:SF1">
    <property type="entry name" value="REGULATORY PROTEIN PCHR"/>
    <property type="match status" value="1"/>
</dbReference>
<dbReference type="PANTHER" id="PTHR47893">
    <property type="entry name" value="REGULATORY PROTEIN PCHR"/>
    <property type="match status" value="1"/>
</dbReference>
<dbReference type="OrthoDB" id="2237754at2"/>
<proteinExistence type="predicted"/>
<feature type="domain" description="HTH araC/xylS-type" evidence="3">
    <location>
        <begin position="217"/>
        <end position="315"/>
    </location>
</feature>
<evidence type="ECO:0000313" key="5">
    <source>
        <dbReference type="Proteomes" id="UP000214880"/>
    </source>
</evidence>
<accession>A0A1G9NQG9</accession>
<reference evidence="4 5" key="1">
    <citation type="submission" date="2016-10" db="EMBL/GenBank/DDBJ databases">
        <authorList>
            <person name="de Groot N.N."/>
        </authorList>
    </citation>
    <scope>NUCLEOTIDE SEQUENCE [LARGE SCALE GENOMIC DNA]</scope>
    <source>
        <strain evidence="4 5">DSM 1736</strain>
    </source>
</reference>
<evidence type="ECO:0000256" key="1">
    <source>
        <dbReference type="ARBA" id="ARBA00023015"/>
    </source>
</evidence>
<evidence type="ECO:0000259" key="3">
    <source>
        <dbReference type="PROSITE" id="PS01124"/>
    </source>
</evidence>
<dbReference type="GO" id="GO:0043565">
    <property type="term" value="F:sequence-specific DNA binding"/>
    <property type="evidence" value="ECO:0007669"/>
    <property type="project" value="InterPro"/>
</dbReference>
<dbReference type="SUPFAM" id="SSF46689">
    <property type="entry name" value="Homeodomain-like"/>
    <property type="match status" value="1"/>
</dbReference>
<dbReference type="InterPro" id="IPR018060">
    <property type="entry name" value="HTH_AraC"/>
</dbReference>